<feature type="region of interest" description="Disordered" evidence="2">
    <location>
        <begin position="327"/>
        <end position="446"/>
    </location>
</feature>
<name>A0AAW0DW82_9AGAR</name>
<evidence type="ECO:0000256" key="2">
    <source>
        <dbReference type="SAM" id="MobiDB-lite"/>
    </source>
</evidence>
<reference evidence="3 4" key="1">
    <citation type="journal article" date="2024" name="J Genomics">
        <title>Draft genome sequencing and assembly of Favolaschia claudopus CIRM-BRFM 2984 isolated from oak limbs.</title>
        <authorList>
            <person name="Navarro D."/>
            <person name="Drula E."/>
            <person name="Chaduli D."/>
            <person name="Cazenave R."/>
            <person name="Ahrendt S."/>
            <person name="Wang J."/>
            <person name="Lipzen A."/>
            <person name="Daum C."/>
            <person name="Barry K."/>
            <person name="Grigoriev I.V."/>
            <person name="Favel A."/>
            <person name="Rosso M.N."/>
            <person name="Martin F."/>
        </authorList>
    </citation>
    <scope>NUCLEOTIDE SEQUENCE [LARGE SCALE GENOMIC DNA]</scope>
    <source>
        <strain evidence="3 4">CIRM-BRFM 2984</strain>
    </source>
</reference>
<keyword evidence="4" id="KW-1185">Reference proteome</keyword>
<dbReference type="AlphaFoldDB" id="A0AAW0DW82"/>
<comment type="caution">
    <text evidence="3">The sequence shown here is derived from an EMBL/GenBank/DDBJ whole genome shotgun (WGS) entry which is preliminary data.</text>
</comment>
<evidence type="ECO:0000313" key="4">
    <source>
        <dbReference type="Proteomes" id="UP001362999"/>
    </source>
</evidence>
<feature type="coiled-coil region" evidence="1">
    <location>
        <begin position="173"/>
        <end position="219"/>
    </location>
</feature>
<evidence type="ECO:0000256" key="1">
    <source>
        <dbReference type="SAM" id="Coils"/>
    </source>
</evidence>
<feature type="compositionally biased region" description="Acidic residues" evidence="2">
    <location>
        <begin position="430"/>
        <end position="446"/>
    </location>
</feature>
<organism evidence="3 4">
    <name type="scientific">Favolaschia claudopus</name>
    <dbReference type="NCBI Taxonomy" id="2862362"/>
    <lineage>
        <taxon>Eukaryota</taxon>
        <taxon>Fungi</taxon>
        <taxon>Dikarya</taxon>
        <taxon>Basidiomycota</taxon>
        <taxon>Agaricomycotina</taxon>
        <taxon>Agaricomycetes</taxon>
        <taxon>Agaricomycetidae</taxon>
        <taxon>Agaricales</taxon>
        <taxon>Marasmiineae</taxon>
        <taxon>Mycenaceae</taxon>
        <taxon>Favolaschia</taxon>
    </lineage>
</organism>
<protein>
    <submittedName>
        <fullName evidence="3">Uncharacterized protein</fullName>
    </submittedName>
</protein>
<evidence type="ECO:0000313" key="3">
    <source>
        <dbReference type="EMBL" id="KAK7057369.1"/>
    </source>
</evidence>
<accession>A0AAW0DW82</accession>
<feature type="region of interest" description="Disordered" evidence="2">
    <location>
        <begin position="1"/>
        <end position="27"/>
    </location>
</feature>
<feature type="region of interest" description="Disordered" evidence="2">
    <location>
        <begin position="523"/>
        <end position="593"/>
    </location>
</feature>
<feature type="compositionally biased region" description="Acidic residues" evidence="2">
    <location>
        <begin position="550"/>
        <end position="566"/>
    </location>
</feature>
<proteinExistence type="predicted"/>
<gene>
    <name evidence="3" type="ORF">R3P38DRAFT_2759634</name>
</gene>
<dbReference type="Proteomes" id="UP001362999">
    <property type="component" value="Unassembled WGS sequence"/>
</dbReference>
<keyword evidence="1" id="KW-0175">Coiled coil</keyword>
<dbReference type="EMBL" id="JAWWNJ010000004">
    <property type="protein sequence ID" value="KAK7057369.1"/>
    <property type="molecule type" value="Genomic_DNA"/>
</dbReference>
<sequence>MPKSGKNPKKNGDEPKKRGNPGDFRGRRLEFLRSRTEELCKRSAAGMTRKWWKDVWAEYWQEFPWTLAINEEPPEDMSTYPMKSDSELTAEELALKKKTMDDTQAKLKRWFSYARTSRGASNPFARWISQLRRVDEQAPRRLVLYQSYMQDEEALVKINNRFKAEYPDLVGVKNCIKERAQIARELLAEETEEYREALKEKAEEEYEEAVEEYKSGEGAAVGEVKDAELQKESVFPGYVNHTAMLTITPRARQRLAVTVQPLLDALRALTGSHILLMTGKVIDGRFDVRTMQADLPVVEGVDQELHLSAWDPMGFKKGMNEILDGGRKAAEPNAEGPLTPLASKEDAPVVPSEAAATDAAKESMPVADAGVNEQGENEGEGVGKRRSTRKKRDAGEKRDASKKPDASKKRGGKRSAGDGDGAGDGTGDGAGDDGASEDDWEEGDWEEDVNDVEARLDALPLVKSPLRRQVRAMTPNSQANRLRQLEGGNTLYLTRESNIAWSQEQLEKLGLKESVSSLMAEVRAANKRKHDDGDGADGPSGKRRRKGADDDGYEDGSDDGGSEGDGEASGSVKDQGVARRRAGENPLQRVDGVPNWASYSKSQLVCAELGELWGKVVDLWWKREVSADFDGPAKGLKTKQRPSEVKGWIQRKRVGGPQPSITDVFGFSVTWWMWWVAMNPEWRTRLNNGRRLSRADETEGDWSELRAQTGPNGLLNVLICLRWWKAAERVVECGDWNEAVEDVLWVLQKLESSVAATGA</sequence>
<feature type="compositionally biased region" description="Gly residues" evidence="2">
    <location>
        <begin position="418"/>
        <end position="429"/>
    </location>
</feature>
<feature type="compositionally biased region" description="Basic and acidic residues" evidence="2">
    <location>
        <begin position="393"/>
        <end position="408"/>
    </location>
</feature>